<dbReference type="Proteomes" id="UP000018936">
    <property type="component" value="Unassembled WGS sequence"/>
</dbReference>
<feature type="compositionally biased region" description="Polar residues" evidence="1">
    <location>
        <begin position="28"/>
        <end position="38"/>
    </location>
</feature>
<accession>V8PAP0</accession>
<comment type="caution">
    <text evidence="2">The sequence shown here is derived from an EMBL/GenBank/DDBJ whole genome shotgun (WGS) entry which is preliminary data.</text>
</comment>
<reference evidence="2 3" key="1">
    <citation type="journal article" date="2013" name="Proc. Natl. Acad. Sci. U.S.A.">
        <title>The king cobra genome reveals dynamic gene evolution and adaptation in the snake venom system.</title>
        <authorList>
            <person name="Vonk F.J."/>
            <person name="Casewell N.R."/>
            <person name="Henkel C.V."/>
            <person name="Heimberg A.M."/>
            <person name="Jansen H.J."/>
            <person name="McCleary R.J."/>
            <person name="Kerkkamp H.M."/>
            <person name="Vos R.A."/>
            <person name="Guerreiro I."/>
            <person name="Calvete J.J."/>
            <person name="Wuster W."/>
            <person name="Woods A.E."/>
            <person name="Logan J.M."/>
            <person name="Harrison R.A."/>
            <person name="Castoe T.A."/>
            <person name="de Koning A.P."/>
            <person name="Pollock D.D."/>
            <person name="Yandell M."/>
            <person name="Calderon D."/>
            <person name="Renjifo C."/>
            <person name="Currier R.B."/>
            <person name="Salgado D."/>
            <person name="Pla D."/>
            <person name="Sanz L."/>
            <person name="Hyder A.S."/>
            <person name="Ribeiro J.M."/>
            <person name="Arntzen J.W."/>
            <person name="van den Thillart G.E."/>
            <person name="Boetzer M."/>
            <person name="Pirovano W."/>
            <person name="Dirks R.P."/>
            <person name="Spaink H.P."/>
            <person name="Duboule D."/>
            <person name="McGlinn E."/>
            <person name="Kini R.M."/>
            <person name="Richardson M.K."/>
        </authorList>
    </citation>
    <scope>NUCLEOTIDE SEQUENCE</scope>
    <source>
        <tissue evidence="2">Blood</tissue>
    </source>
</reference>
<feature type="compositionally biased region" description="Polar residues" evidence="1">
    <location>
        <begin position="101"/>
        <end position="113"/>
    </location>
</feature>
<evidence type="ECO:0000313" key="3">
    <source>
        <dbReference type="Proteomes" id="UP000018936"/>
    </source>
</evidence>
<evidence type="ECO:0000256" key="1">
    <source>
        <dbReference type="SAM" id="MobiDB-lite"/>
    </source>
</evidence>
<dbReference type="EMBL" id="AZIM01000369">
    <property type="protein sequence ID" value="ETE71410.1"/>
    <property type="molecule type" value="Genomic_DNA"/>
</dbReference>
<keyword evidence="3" id="KW-1185">Reference proteome</keyword>
<sequence length="113" mass="12369">MNSARKQVTQEALIEHLTTCFPVLQTSLAASPTQQQPLNCLLERESKRRERGGRNWEEGTSMHSFTHAASLTYAMPPPPETINASHAGHTHAQFSKGGGSPNTSRDTTVMPQV</sequence>
<name>V8PAP0_OPHHA</name>
<dbReference type="AlphaFoldDB" id="V8PAP0"/>
<gene>
    <name evidence="2" type="primary">STOX2</name>
    <name evidence="2" type="ORF">L345_02774</name>
</gene>
<feature type="non-terminal residue" evidence="2">
    <location>
        <position position="1"/>
    </location>
</feature>
<protein>
    <submittedName>
        <fullName evidence="2">Storkhead-box protein 2</fullName>
    </submittedName>
</protein>
<feature type="compositionally biased region" description="Basic and acidic residues" evidence="1">
    <location>
        <begin position="42"/>
        <end position="57"/>
    </location>
</feature>
<proteinExistence type="predicted"/>
<organism evidence="2 3">
    <name type="scientific">Ophiophagus hannah</name>
    <name type="common">King cobra</name>
    <name type="synonym">Naja hannah</name>
    <dbReference type="NCBI Taxonomy" id="8665"/>
    <lineage>
        <taxon>Eukaryota</taxon>
        <taxon>Metazoa</taxon>
        <taxon>Chordata</taxon>
        <taxon>Craniata</taxon>
        <taxon>Vertebrata</taxon>
        <taxon>Euteleostomi</taxon>
        <taxon>Lepidosauria</taxon>
        <taxon>Squamata</taxon>
        <taxon>Bifurcata</taxon>
        <taxon>Unidentata</taxon>
        <taxon>Episquamata</taxon>
        <taxon>Toxicofera</taxon>
        <taxon>Serpentes</taxon>
        <taxon>Colubroidea</taxon>
        <taxon>Elapidae</taxon>
        <taxon>Elapinae</taxon>
        <taxon>Ophiophagus</taxon>
    </lineage>
</organism>
<feature type="region of interest" description="Disordered" evidence="1">
    <location>
        <begin position="28"/>
        <end position="113"/>
    </location>
</feature>
<evidence type="ECO:0000313" key="2">
    <source>
        <dbReference type="EMBL" id="ETE71410.1"/>
    </source>
</evidence>